<gene>
    <name evidence="1" type="ORF">FOZ63_012489</name>
</gene>
<comment type="caution">
    <text evidence="1">The sequence shown here is derived from an EMBL/GenBank/DDBJ whole genome shotgun (WGS) entry which is preliminary data.</text>
</comment>
<sequence>GCLTWESQAGTVHPVNDAFMWMSAEISTALGPGVEVNENRQPTVSVASSEDGLYPLLFEPGQRGPRFGTAKPARLFDPSALFIEVATPSRMSVREVSEAAFNWEREIDVEVGQRVLQYVDASSIDVFCYPSALLLFWFRRSGVAMQQ</sequence>
<dbReference type="EMBL" id="JABANO010029751">
    <property type="protein sequence ID" value="KAF4713027.1"/>
    <property type="molecule type" value="Genomic_DNA"/>
</dbReference>
<dbReference type="Proteomes" id="UP000553632">
    <property type="component" value="Unassembled WGS sequence"/>
</dbReference>
<organism evidence="1 2">
    <name type="scientific">Perkinsus olseni</name>
    <name type="common">Perkinsus atlanticus</name>
    <dbReference type="NCBI Taxonomy" id="32597"/>
    <lineage>
        <taxon>Eukaryota</taxon>
        <taxon>Sar</taxon>
        <taxon>Alveolata</taxon>
        <taxon>Perkinsozoa</taxon>
        <taxon>Perkinsea</taxon>
        <taxon>Perkinsida</taxon>
        <taxon>Perkinsidae</taxon>
        <taxon>Perkinsus</taxon>
    </lineage>
</organism>
<evidence type="ECO:0000313" key="2">
    <source>
        <dbReference type="Proteomes" id="UP000553632"/>
    </source>
</evidence>
<accession>A0A7J6QXL5</accession>
<dbReference type="AlphaFoldDB" id="A0A7J6QXL5"/>
<reference evidence="1 2" key="1">
    <citation type="submission" date="2020-04" db="EMBL/GenBank/DDBJ databases">
        <title>Perkinsus olseni comparative genomics.</title>
        <authorList>
            <person name="Bogema D.R."/>
        </authorList>
    </citation>
    <scope>NUCLEOTIDE SEQUENCE [LARGE SCALE GENOMIC DNA]</scope>
    <source>
        <strain evidence="1 2">ATCC PRA-207</strain>
    </source>
</reference>
<name>A0A7J6QXL5_PEROL</name>
<feature type="non-terminal residue" evidence="1">
    <location>
        <position position="147"/>
    </location>
</feature>
<protein>
    <submittedName>
        <fullName evidence="1">Uncharacterized protein</fullName>
    </submittedName>
</protein>
<feature type="non-terminal residue" evidence="1">
    <location>
        <position position="1"/>
    </location>
</feature>
<evidence type="ECO:0000313" key="1">
    <source>
        <dbReference type="EMBL" id="KAF4713027.1"/>
    </source>
</evidence>
<proteinExistence type="predicted"/>
<keyword evidence="2" id="KW-1185">Reference proteome</keyword>